<keyword evidence="1" id="KW-1133">Transmembrane helix</keyword>
<evidence type="ECO:0000256" key="1">
    <source>
        <dbReference type="SAM" id="Phobius"/>
    </source>
</evidence>
<keyword evidence="3" id="KW-1185">Reference proteome</keyword>
<dbReference type="Proteomes" id="UP000321532">
    <property type="component" value="Unassembled WGS sequence"/>
</dbReference>
<proteinExistence type="predicted"/>
<dbReference type="AlphaFoldDB" id="A0A512B5E5"/>
<comment type="caution">
    <text evidence="2">The sequence shown here is derived from an EMBL/GenBank/DDBJ whole genome shotgun (WGS) entry which is preliminary data.</text>
</comment>
<keyword evidence="1" id="KW-0472">Membrane</keyword>
<keyword evidence="1" id="KW-0812">Transmembrane</keyword>
<dbReference type="EMBL" id="BJYS01000053">
    <property type="protein sequence ID" value="GEO07179.1"/>
    <property type="molecule type" value="Genomic_DNA"/>
</dbReference>
<reference evidence="2 3" key="1">
    <citation type="submission" date="2019-07" db="EMBL/GenBank/DDBJ databases">
        <title>Whole genome shotgun sequence of Adhaeribacter aerolatus NBRC 106133.</title>
        <authorList>
            <person name="Hosoyama A."/>
            <person name="Uohara A."/>
            <person name="Ohji S."/>
            <person name="Ichikawa N."/>
        </authorList>
    </citation>
    <scope>NUCLEOTIDE SEQUENCE [LARGE SCALE GENOMIC DNA]</scope>
    <source>
        <strain evidence="2 3">NBRC 106133</strain>
    </source>
</reference>
<organism evidence="2 3">
    <name type="scientific">Adhaeribacter aerolatus</name>
    <dbReference type="NCBI Taxonomy" id="670289"/>
    <lineage>
        <taxon>Bacteria</taxon>
        <taxon>Pseudomonadati</taxon>
        <taxon>Bacteroidota</taxon>
        <taxon>Cytophagia</taxon>
        <taxon>Cytophagales</taxon>
        <taxon>Hymenobacteraceae</taxon>
        <taxon>Adhaeribacter</taxon>
    </lineage>
</organism>
<accession>A0A512B5E5</accession>
<name>A0A512B5E5_9BACT</name>
<evidence type="ECO:0000313" key="2">
    <source>
        <dbReference type="EMBL" id="GEO07179.1"/>
    </source>
</evidence>
<dbReference type="RefSeq" id="WP_146904810.1">
    <property type="nucleotide sequence ID" value="NZ_BJYS01000053.1"/>
</dbReference>
<protein>
    <submittedName>
        <fullName evidence="2">Uncharacterized protein</fullName>
    </submittedName>
</protein>
<gene>
    <name evidence="2" type="ORF">AAE02nite_48430</name>
</gene>
<feature type="transmembrane region" description="Helical" evidence="1">
    <location>
        <begin position="6"/>
        <end position="23"/>
    </location>
</feature>
<sequence>MKQQYLILGIIAIVTIVIFIAWTKLKNQKPQPVTDTSRPAESTLPTNKVSNDKLVIVEDADESDIKKILQEFCNSYNKETYQAIPRLTKLSDKKFAITFPFDINFEIYCYFINYVNYPMGFNRHFKTIGWTTTNPSDNWITEKSANKNVMLYVSDFDTEYDNVFLTTFDNIGYKLGFAMGEEKQLLDLPEKNYKKQPIDISEFEAKQHFDFK</sequence>
<dbReference type="OrthoDB" id="793776at2"/>
<evidence type="ECO:0000313" key="3">
    <source>
        <dbReference type="Proteomes" id="UP000321532"/>
    </source>
</evidence>